<keyword evidence="4" id="KW-1185">Reference proteome</keyword>
<reference evidence="3 4" key="1">
    <citation type="journal article" date="2024" name="Int. J. Syst. Evol. Microbiol.">
        <title>Virgibacillus tibetensis sp. nov., isolated from salt lake on the Tibetan Plateau of China.</title>
        <authorList>
            <person name="Phurbu D."/>
            <person name="Liu Z.-X."/>
            <person name="Wang R."/>
            <person name="Zheng Y.-Y."/>
            <person name="Liu H.-C."/>
            <person name="Zhou Y.-G."/>
            <person name="Yu Y.-J."/>
            <person name="Li A.-H."/>
        </authorList>
    </citation>
    <scope>NUCLEOTIDE SEQUENCE [LARGE SCALE GENOMIC DNA]</scope>
    <source>
        <strain evidence="3 4">C22-A2</strain>
    </source>
</reference>
<dbReference type="InterPro" id="IPR034139">
    <property type="entry name" value="TOPRIM_OLD"/>
</dbReference>
<dbReference type="InterPro" id="IPR051396">
    <property type="entry name" value="Bact_Antivir_Def_Nuclease"/>
</dbReference>
<dbReference type="Gene3D" id="3.40.50.300">
    <property type="entry name" value="P-loop containing nucleotide triphosphate hydrolases"/>
    <property type="match status" value="1"/>
</dbReference>
<evidence type="ECO:0000259" key="2">
    <source>
        <dbReference type="Pfam" id="PF20469"/>
    </source>
</evidence>
<proteinExistence type="predicted"/>
<dbReference type="InterPro" id="IPR027417">
    <property type="entry name" value="P-loop_NTPase"/>
</dbReference>
<dbReference type="EMBL" id="JARZFX010000005">
    <property type="protein sequence ID" value="MEC5424280.1"/>
    <property type="molecule type" value="Genomic_DNA"/>
</dbReference>
<name>A0ABU6KGI1_9BACI</name>
<sequence>MNLNKLTINNYKSFGNDRNILYLNQFVTAIIGKNESGKSNILDAVGNLPYLGKPNKSYYSNKNRAASGIEKISIVLDLQLNEKEIKQYSVKDTNTELLFTNESTISIKGGLSEIIAQDNSLLARIEEIVITKGNTKIWNIGNNEPIRKRHTYILDNLKEISSIILLNFKQVINTLKQQVNRSHDKHKELINTLDEISSILSSYYSLLPRIFYREQDLQLEYSYDFEKVKEILKHKNDIFYRLLIAAGINEEEMIRAFEEKVEGDKQNIRDEIEEKIIRNIGERFNDFYTQETVKIKPRFEGNTIKFRVNTNNGKTMLITERSNGLRWYLSLFIDILANDFGDSPVIFLFDEPGVHLHVNAQKELLDLFNHLSHKGHKVIYTTHSPSMIDGENILNIRVVEKNDTGNTVIFNNCYDQRLSSESKMETLSPLLKAIGSDLKFNLGPQVSKDNILTEGITDYMYLKAMLHHFQVKEPPNIIPVAGVENINRIVSILMGWGCDYKILLDYDNAGRKEYSVLVEKLDPSLKEHITFVNGGNEPSLEDMKTAPITIENLISENDFNKLNNKLNRKKDNKVLVAKEFYDKIVSGQIEPEQQTIEAFEKILKKLNVPIGKNIFLEV</sequence>
<accession>A0ABU6KGI1</accession>
<dbReference type="InterPro" id="IPR041685">
    <property type="entry name" value="AAA_GajA/Old/RecF-like"/>
</dbReference>
<dbReference type="PANTHER" id="PTHR43581:SF4">
    <property type="entry name" value="ATP_GTP PHOSPHATASE"/>
    <property type="match status" value="1"/>
</dbReference>
<evidence type="ECO:0000313" key="4">
    <source>
        <dbReference type="Proteomes" id="UP001335737"/>
    </source>
</evidence>
<dbReference type="RefSeq" id="WP_327607846.1">
    <property type="nucleotide sequence ID" value="NZ_JARZFX010000005.1"/>
</dbReference>
<organism evidence="3 4">
    <name type="scientific">Virgibacillus tibetensis</name>
    <dbReference type="NCBI Taxonomy" id="3042313"/>
    <lineage>
        <taxon>Bacteria</taxon>
        <taxon>Bacillati</taxon>
        <taxon>Bacillota</taxon>
        <taxon>Bacilli</taxon>
        <taxon>Bacillales</taxon>
        <taxon>Bacillaceae</taxon>
        <taxon>Virgibacillus</taxon>
    </lineage>
</organism>
<dbReference type="Proteomes" id="UP001335737">
    <property type="component" value="Unassembled WGS sequence"/>
</dbReference>
<protein>
    <submittedName>
        <fullName evidence="3">AAA family ATPase</fullName>
    </submittedName>
</protein>
<evidence type="ECO:0000313" key="3">
    <source>
        <dbReference type="EMBL" id="MEC5424280.1"/>
    </source>
</evidence>
<dbReference type="Pfam" id="PF13175">
    <property type="entry name" value="AAA_15"/>
    <property type="match status" value="1"/>
</dbReference>
<comment type="caution">
    <text evidence="3">The sequence shown here is derived from an EMBL/GenBank/DDBJ whole genome shotgun (WGS) entry which is preliminary data.</text>
</comment>
<gene>
    <name evidence="3" type="ORF">QGM71_12335</name>
</gene>
<dbReference type="SUPFAM" id="SSF52540">
    <property type="entry name" value="P-loop containing nucleoside triphosphate hydrolases"/>
    <property type="match status" value="1"/>
</dbReference>
<dbReference type="CDD" id="cd00267">
    <property type="entry name" value="ABC_ATPase"/>
    <property type="match status" value="1"/>
</dbReference>
<feature type="domain" description="Endonuclease GajA/Old nuclease/RecF-like AAA" evidence="1">
    <location>
        <begin position="1"/>
        <end position="388"/>
    </location>
</feature>
<feature type="domain" description="OLD protein-like TOPRIM" evidence="2">
    <location>
        <begin position="448"/>
        <end position="507"/>
    </location>
</feature>
<dbReference type="PANTHER" id="PTHR43581">
    <property type="entry name" value="ATP/GTP PHOSPHATASE"/>
    <property type="match status" value="1"/>
</dbReference>
<evidence type="ECO:0000259" key="1">
    <source>
        <dbReference type="Pfam" id="PF13175"/>
    </source>
</evidence>
<dbReference type="Pfam" id="PF20469">
    <property type="entry name" value="OLD-like_TOPRIM"/>
    <property type="match status" value="1"/>
</dbReference>